<reference evidence="6 7" key="1">
    <citation type="journal article" date="2016" name="Nat. Commun.">
        <title>Thousands of microbial genomes shed light on interconnected biogeochemical processes in an aquifer system.</title>
        <authorList>
            <person name="Anantharaman K."/>
            <person name="Brown C.T."/>
            <person name="Hug L.A."/>
            <person name="Sharon I."/>
            <person name="Castelle C.J."/>
            <person name="Probst A.J."/>
            <person name="Thomas B.C."/>
            <person name="Singh A."/>
            <person name="Wilkins M.J."/>
            <person name="Karaoz U."/>
            <person name="Brodie E.L."/>
            <person name="Williams K.H."/>
            <person name="Hubbard S.S."/>
            <person name="Banfield J.F."/>
        </authorList>
    </citation>
    <scope>NUCLEOTIDE SEQUENCE [LARGE SCALE GENOMIC DNA]</scope>
</reference>
<evidence type="ECO:0000313" key="6">
    <source>
        <dbReference type="EMBL" id="OGN18848.1"/>
    </source>
</evidence>
<dbReference type="Pfam" id="PF18884">
    <property type="entry name" value="TSP3_bac"/>
    <property type="match status" value="2"/>
</dbReference>
<keyword evidence="3" id="KW-0732">Signal</keyword>
<comment type="caution">
    <text evidence="6">The sequence shown here is derived from an EMBL/GenBank/DDBJ whole genome shotgun (WGS) entry which is preliminary data.</text>
</comment>
<keyword evidence="2" id="KW-0964">Secreted</keyword>
<accession>A0A1F8G212</accession>
<evidence type="ECO:0000313" key="7">
    <source>
        <dbReference type="Proteomes" id="UP000177478"/>
    </source>
</evidence>
<proteinExistence type="predicted"/>
<dbReference type="InterPro" id="IPR059100">
    <property type="entry name" value="TSP3_bac"/>
</dbReference>
<dbReference type="Proteomes" id="UP000177478">
    <property type="component" value="Unassembled WGS sequence"/>
</dbReference>
<evidence type="ECO:0000256" key="1">
    <source>
        <dbReference type="ARBA" id="ARBA00004613"/>
    </source>
</evidence>
<keyword evidence="4" id="KW-0106">Calcium</keyword>
<evidence type="ECO:0000256" key="2">
    <source>
        <dbReference type="ARBA" id="ARBA00022525"/>
    </source>
</evidence>
<evidence type="ECO:0000256" key="4">
    <source>
        <dbReference type="ARBA" id="ARBA00022837"/>
    </source>
</evidence>
<dbReference type="AlphaFoldDB" id="A0A1F8G212"/>
<feature type="region of interest" description="Disordered" evidence="5">
    <location>
        <begin position="55"/>
        <end position="83"/>
    </location>
</feature>
<dbReference type="PROSITE" id="PS00018">
    <property type="entry name" value="EF_HAND_1"/>
    <property type="match status" value="1"/>
</dbReference>
<protein>
    <recommendedName>
        <fullName evidence="8">EF-hand domain-containing protein</fullName>
    </recommendedName>
</protein>
<evidence type="ECO:0000256" key="5">
    <source>
        <dbReference type="SAM" id="MobiDB-lite"/>
    </source>
</evidence>
<dbReference type="InterPro" id="IPR018247">
    <property type="entry name" value="EF_Hand_1_Ca_BS"/>
</dbReference>
<gene>
    <name evidence="6" type="ORF">A3F25_02060</name>
</gene>
<name>A0A1F8G212_9BACT</name>
<dbReference type="EMBL" id="MGKD01000028">
    <property type="protein sequence ID" value="OGN18848.1"/>
    <property type="molecule type" value="Genomic_DNA"/>
</dbReference>
<comment type="subcellular location">
    <subcellularLocation>
        <location evidence="1">Secreted</location>
    </subcellularLocation>
</comment>
<evidence type="ECO:0008006" key="8">
    <source>
        <dbReference type="Google" id="ProtNLM"/>
    </source>
</evidence>
<evidence type="ECO:0000256" key="3">
    <source>
        <dbReference type="ARBA" id="ARBA00022729"/>
    </source>
</evidence>
<sequence length="305" mass="33251">MTKTVKALMVGLFVVAGLVIGRVGLLLSQTFSSATANAPTVARVINYNDSNDIDHDGLSDADEAYYGTDPKNPDSDGDGYLDGEEVMSGCNPKKIDIEGCQPRNAAGVATTNLTNQVSDLLATGLVAGALKDPANNKDFQKNIGLIGAQAYLDFEDRFTPKSTRADLTILNDNSRETVASYVDSLVKILDATLLRSKDEQIEEMKSGLQLYTLAPQEKNPVFIKLSNSFADSYQELLKLPVPADWTDLHLKLLDSMERFSLAYQYITDPTTDPIANILAFQKLVDEFGRVQPTLDGIRVKAASYN</sequence>
<dbReference type="STRING" id="1802689.A3F25_02060"/>
<organism evidence="6 7">
    <name type="scientific">Candidatus Yanofskybacteria bacterium RIFCSPHIGHO2_12_FULL_45_19b</name>
    <dbReference type="NCBI Taxonomy" id="1802689"/>
    <lineage>
        <taxon>Bacteria</taxon>
        <taxon>Candidatus Yanofskyibacteriota</taxon>
    </lineage>
</organism>